<protein>
    <recommendedName>
        <fullName evidence="3">DUF4440 domain-containing protein</fullName>
    </recommendedName>
</protein>
<evidence type="ECO:0000313" key="2">
    <source>
        <dbReference type="EMBL" id="SVD31540.1"/>
    </source>
</evidence>
<keyword evidence="1" id="KW-0812">Transmembrane</keyword>
<gene>
    <name evidence="2" type="ORF">METZ01_LOCUS384394</name>
</gene>
<dbReference type="InterPro" id="IPR032710">
    <property type="entry name" value="NTF2-like_dom_sf"/>
</dbReference>
<dbReference type="EMBL" id="UINC01142915">
    <property type="protein sequence ID" value="SVD31540.1"/>
    <property type="molecule type" value="Genomic_DNA"/>
</dbReference>
<keyword evidence="1" id="KW-1133">Transmembrane helix</keyword>
<feature type="transmembrane region" description="Helical" evidence="1">
    <location>
        <begin position="12"/>
        <end position="30"/>
    </location>
</feature>
<reference evidence="2" key="1">
    <citation type="submission" date="2018-05" db="EMBL/GenBank/DDBJ databases">
        <authorList>
            <person name="Lanie J.A."/>
            <person name="Ng W.-L."/>
            <person name="Kazmierczak K.M."/>
            <person name="Andrzejewski T.M."/>
            <person name="Davidsen T.M."/>
            <person name="Wayne K.J."/>
            <person name="Tettelin H."/>
            <person name="Glass J.I."/>
            <person name="Rusch D."/>
            <person name="Podicherti R."/>
            <person name="Tsui H.-C.T."/>
            <person name="Winkler M.E."/>
        </authorList>
    </citation>
    <scope>NUCLEOTIDE SEQUENCE</scope>
</reference>
<keyword evidence="1" id="KW-0472">Membrane</keyword>
<evidence type="ECO:0008006" key="3">
    <source>
        <dbReference type="Google" id="ProtNLM"/>
    </source>
</evidence>
<dbReference type="SUPFAM" id="SSF54427">
    <property type="entry name" value="NTF2-like"/>
    <property type="match status" value="1"/>
</dbReference>
<proteinExistence type="predicted"/>
<accession>A0A382UB77</accession>
<name>A0A382UB77_9ZZZZ</name>
<dbReference type="Gene3D" id="3.10.450.50">
    <property type="match status" value="1"/>
</dbReference>
<evidence type="ECO:0000256" key="1">
    <source>
        <dbReference type="SAM" id="Phobius"/>
    </source>
</evidence>
<sequence length="162" mass="17757">MNNQKDSTMKKIIMTLIIMSIVIPVTLIAGDKEEIINQILKSNEYLNKNKRPMAEYSEEGALEFWSSGGLMHEVGSAGRLGSYDNVNMSIKHIEVLVLVPGKAAVAMYYSEGSMKPKGSPAVSHYMTRVTQAYVKEGDGWKIRASHWSPVMGGSGTSQASTK</sequence>
<dbReference type="AlphaFoldDB" id="A0A382UB77"/>
<organism evidence="2">
    <name type="scientific">marine metagenome</name>
    <dbReference type="NCBI Taxonomy" id="408172"/>
    <lineage>
        <taxon>unclassified sequences</taxon>
        <taxon>metagenomes</taxon>
        <taxon>ecological metagenomes</taxon>
    </lineage>
</organism>